<accession>A0AAW2HZW0</accession>
<proteinExistence type="inferred from homology"/>
<dbReference type="Pfam" id="PF11069">
    <property type="entry name" value="CFAP298"/>
    <property type="match status" value="1"/>
</dbReference>
<dbReference type="PANTHER" id="PTHR13238">
    <property type="entry name" value="PROTEIN C21ORF59"/>
    <property type="match status" value="1"/>
</dbReference>
<name>A0AAW2HZW0_9NEOP</name>
<comment type="caution">
    <text evidence="2">The sequence shown here is derived from an EMBL/GenBank/DDBJ whole genome shotgun (WGS) entry which is preliminary data.</text>
</comment>
<reference evidence="2" key="1">
    <citation type="journal article" date="2024" name="Gigascience">
        <title>Chromosome-level genome of the poultry shaft louse Menopon gallinae provides insight into the host-switching and adaptive evolution of parasitic lice.</title>
        <authorList>
            <person name="Xu Y."/>
            <person name="Ma L."/>
            <person name="Liu S."/>
            <person name="Liang Y."/>
            <person name="Liu Q."/>
            <person name="He Z."/>
            <person name="Tian L."/>
            <person name="Duan Y."/>
            <person name="Cai W."/>
            <person name="Li H."/>
            <person name="Song F."/>
        </authorList>
    </citation>
    <scope>NUCLEOTIDE SEQUENCE</scope>
    <source>
        <strain evidence="2">Cailab_2023a</strain>
    </source>
</reference>
<protein>
    <recommendedName>
        <fullName evidence="3">Cilia- and flagella-associated protein 298</fullName>
    </recommendedName>
</protein>
<evidence type="ECO:0008006" key="3">
    <source>
        <dbReference type="Google" id="ProtNLM"/>
    </source>
</evidence>
<dbReference type="PANTHER" id="PTHR13238:SF0">
    <property type="entry name" value="CILIA- AND FLAGELLA-ASSOCIATED PROTEIN 298"/>
    <property type="match status" value="1"/>
</dbReference>
<dbReference type="AlphaFoldDB" id="A0AAW2HZW0"/>
<gene>
    <name evidence="2" type="ORF">PYX00_003282</name>
</gene>
<dbReference type="GO" id="GO:0003352">
    <property type="term" value="P:regulation of cilium movement"/>
    <property type="evidence" value="ECO:0007669"/>
    <property type="project" value="InterPro"/>
</dbReference>
<sequence length="278" mass="31900">MVRLHVKKGNESHFLYDTTLDTEVDKLIEEVTHIYNGRLKISRICYELEELVKHGTLFPPEILGLTPEQVEELHLVDDWGEKCVPSGGWTMNKDPIGRRNGRQPTEAMQKVLNNTMDEAKALVSKKQIDNDVCVTFKMVQSALDMLKGAVMIVYPMGLPPHDTIRQEIENTEDLSGTQASLDVLEASRTSVWFCGKEMMRGKKLRDYLGNNEKTKGIIKLQKAGSGAPQREPVMSEEDQKAMMLHAYRRQEELKVGLLILYNFHFNSHWYYQMPILTF</sequence>
<evidence type="ECO:0000256" key="1">
    <source>
        <dbReference type="ARBA" id="ARBA00009619"/>
    </source>
</evidence>
<dbReference type="EMBL" id="JARGDH010000002">
    <property type="protein sequence ID" value="KAL0275434.1"/>
    <property type="molecule type" value="Genomic_DNA"/>
</dbReference>
<organism evidence="2">
    <name type="scientific">Menopon gallinae</name>
    <name type="common">poultry shaft louse</name>
    <dbReference type="NCBI Taxonomy" id="328185"/>
    <lineage>
        <taxon>Eukaryota</taxon>
        <taxon>Metazoa</taxon>
        <taxon>Ecdysozoa</taxon>
        <taxon>Arthropoda</taxon>
        <taxon>Hexapoda</taxon>
        <taxon>Insecta</taxon>
        <taxon>Pterygota</taxon>
        <taxon>Neoptera</taxon>
        <taxon>Paraneoptera</taxon>
        <taxon>Psocodea</taxon>
        <taxon>Troctomorpha</taxon>
        <taxon>Phthiraptera</taxon>
        <taxon>Amblycera</taxon>
        <taxon>Menoponidae</taxon>
        <taxon>Menopon</taxon>
    </lineage>
</organism>
<evidence type="ECO:0000313" key="2">
    <source>
        <dbReference type="EMBL" id="KAL0275434.1"/>
    </source>
</evidence>
<comment type="similarity">
    <text evidence="1">Belongs to the CFAP298 family.</text>
</comment>
<dbReference type="InterPro" id="IPR021298">
    <property type="entry name" value="CFAP298"/>
</dbReference>